<name>A0AAW0EKY4_9TRYP</name>
<gene>
    <name evidence="2" type="ORF">NESM_000398600</name>
</gene>
<feature type="compositionally biased region" description="Low complexity" evidence="1">
    <location>
        <begin position="758"/>
        <end position="769"/>
    </location>
</feature>
<feature type="region of interest" description="Disordered" evidence="1">
    <location>
        <begin position="172"/>
        <end position="195"/>
    </location>
</feature>
<feature type="region of interest" description="Disordered" evidence="1">
    <location>
        <begin position="1092"/>
        <end position="1113"/>
    </location>
</feature>
<organism evidence="2 3">
    <name type="scientific">Novymonas esmeraldas</name>
    <dbReference type="NCBI Taxonomy" id="1808958"/>
    <lineage>
        <taxon>Eukaryota</taxon>
        <taxon>Discoba</taxon>
        <taxon>Euglenozoa</taxon>
        <taxon>Kinetoplastea</taxon>
        <taxon>Metakinetoplastina</taxon>
        <taxon>Trypanosomatida</taxon>
        <taxon>Trypanosomatidae</taxon>
        <taxon>Novymonas</taxon>
    </lineage>
</organism>
<protein>
    <submittedName>
        <fullName evidence="2">Uncharacterized protein</fullName>
    </submittedName>
</protein>
<evidence type="ECO:0000313" key="2">
    <source>
        <dbReference type="EMBL" id="KAK7194783.1"/>
    </source>
</evidence>
<feature type="region of interest" description="Disordered" evidence="1">
    <location>
        <begin position="748"/>
        <end position="780"/>
    </location>
</feature>
<dbReference type="PANTHER" id="PTHR35614:SF6">
    <property type="match status" value="1"/>
</dbReference>
<reference evidence="2 3" key="1">
    <citation type="journal article" date="2021" name="MBio">
        <title>A New Model Trypanosomatid, Novymonas esmeraldas: Genomic Perception of Its 'Candidatus Pandoraea novymonadis' Endosymbiont.</title>
        <authorList>
            <person name="Zakharova A."/>
            <person name="Saura A."/>
            <person name="Butenko A."/>
            <person name="Podesvova L."/>
            <person name="Warmusova S."/>
            <person name="Kostygov A.Y."/>
            <person name="Nenarokova A."/>
            <person name="Lukes J."/>
            <person name="Opperdoes F.R."/>
            <person name="Yurchenko V."/>
        </authorList>
    </citation>
    <scope>NUCLEOTIDE SEQUENCE [LARGE SCALE GENOMIC DNA]</scope>
    <source>
        <strain evidence="2 3">E262AT.01</strain>
    </source>
</reference>
<sequence>MGGAPSRETLVRHLVRDPRVHSVAQGPSISPSASGAGASAGEAALSAPPQPEIILIPLIPDYFPNSASPLFQQLLHVRREPNVAYYYRDARSTATEHAVVRGQGGSDKDMYNWYMSLSEQRLLETDNELIALSRAGRVVSPVPCAVAFVYDATATAIAAANAAAGAAAGDAATATANGGGGRRKAGGGGKAHRHGRAGIPAASSGYMTLENTVRLPHHNLRVRIFGFVGDTRFCPPSLLPKEAAKQPMCFTIFLSKSAGGNHRAQVTLLAAHTYVAQMAAVGVLRVHDEALRGVGGGGGAMKLPNAGATPDGHALDVRGRGGGADPLAALRLGRAGGASVAVDPYVDPYGEDPYGVSATASSDPYAVDTSADDEQQPRHSTPSRSGDSVRLGLGPARAATTVVAVDLATETVLRRPIEIVMHRADVPALCYLRELRARMDQDCVRGPASALACEERSGTSSSSSPPPSSSLGANVSDAPLRAAGNEEWIASSRVRGLADDESGHLQQQSRLSNLSHGARMEAGSAAAHTGSLKFELHTLVRAEELRGSVGADSMGRVLLWASRFYTTRFEQLVGGEAAKLRQELAQRNLHENPLDGALALTEEEPRPPTSTPRVGDVWIPPQEVYVDLHSAGHDGDRWEQVTAGTVLRCVGSATAAAVWRVSVGEFAEDILLSLCRQACQASRRASPTDAHWLLDRETGLPEGLGAGLLIWREPFAGHVVHYGTTPEFLKKWHQSGAAVEQAYRNHVKRPHPGKDSVAAGAAAATATGAESGPDEASSSSAAAAVRQASSMVAVAPAAVTTAASSGLRSSYDGGVHISASGASSGLGRGVGSGKGSDSSSIPHFNAHTGFVSTPGSATSTTPLVSSKGSGSLADDGARAKRIRTDDQPRASSSSSSSTPAVSASKVTPTRTVSSLPREEAQQRPHLAIPVAISTAMSVQTPTSSVFGTPTSYSEVGLAAGGSGGAGADSGSASLIFRQPPPHAMPVDTSTTCWIGHPESAPADGTAGPTLHVVVRQRRSSRLTSGSSSTSFSHVSSSPLHFYSPHKVPSMQPAAVPSLPVGPPPTECAVLTSGAAAAAATVVRGSMPVRISGLQGSSSEDGSLRHGGHSPTLVEQSRSLLRAEGESLARSYSDSSYRAAGLGDARQLSQRSAASGVRVGYPAGNMVGTPVQGCVSSRWTTTSAAQPSSMRGASVTFASGSASAPHAHHAPLLHAARYLEPCQPVFSRPSSLASSGLLEACESSCNAQMRRKESLRPPPLMDAAAGGGCAHGGTVQQHTPLMPPTPDPARTTVTATAPMAVACHRGGDAAGAARSGHSSAAHTPRQGDLANSAKSSAGSGKYRWDWRGVLWTT</sequence>
<feature type="compositionally biased region" description="Polar residues" evidence="1">
    <location>
        <begin position="850"/>
        <end position="869"/>
    </location>
</feature>
<feature type="region of interest" description="Disordered" evidence="1">
    <location>
        <begin position="1264"/>
        <end position="1290"/>
    </location>
</feature>
<feature type="region of interest" description="Disordered" evidence="1">
    <location>
        <begin position="353"/>
        <end position="391"/>
    </location>
</feature>
<accession>A0AAW0EKY4</accession>
<dbReference type="EMBL" id="JAECZO010000042">
    <property type="protein sequence ID" value="KAK7194783.1"/>
    <property type="molecule type" value="Genomic_DNA"/>
</dbReference>
<dbReference type="PANTHER" id="PTHR35614">
    <property type="match status" value="1"/>
</dbReference>
<feature type="region of interest" description="Disordered" evidence="1">
    <location>
        <begin position="1306"/>
        <end position="1338"/>
    </location>
</feature>
<feature type="compositionally biased region" description="Gly residues" evidence="1">
    <location>
        <begin position="824"/>
        <end position="834"/>
    </location>
</feature>
<dbReference type="Proteomes" id="UP001430356">
    <property type="component" value="Unassembled WGS sequence"/>
</dbReference>
<evidence type="ECO:0000256" key="1">
    <source>
        <dbReference type="SAM" id="MobiDB-lite"/>
    </source>
</evidence>
<feature type="compositionally biased region" description="Basic residues" evidence="1">
    <location>
        <begin position="181"/>
        <end position="195"/>
    </location>
</feature>
<feature type="region of interest" description="Disordered" evidence="1">
    <location>
        <begin position="455"/>
        <end position="476"/>
    </location>
</feature>
<evidence type="ECO:0000313" key="3">
    <source>
        <dbReference type="Proteomes" id="UP001430356"/>
    </source>
</evidence>
<comment type="caution">
    <text evidence="2">The sequence shown here is derived from an EMBL/GenBank/DDBJ whole genome shotgun (WGS) entry which is preliminary data.</text>
</comment>
<proteinExistence type="predicted"/>
<feature type="compositionally biased region" description="Polar residues" evidence="1">
    <location>
        <begin position="905"/>
        <end position="914"/>
    </location>
</feature>
<feature type="region of interest" description="Disordered" evidence="1">
    <location>
        <begin position="21"/>
        <end position="43"/>
    </location>
</feature>
<feature type="compositionally biased region" description="Low complexity" evidence="1">
    <location>
        <begin position="24"/>
        <end position="43"/>
    </location>
</feature>
<feature type="compositionally biased region" description="Low complexity" evidence="1">
    <location>
        <begin position="890"/>
        <end position="904"/>
    </location>
</feature>
<keyword evidence="3" id="KW-1185">Reference proteome</keyword>
<feature type="compositionally biased region" description="Basic and acidic residues" evidence="1">
    <location>
        <begin position="875"/>
        <end position="888"/>
    </location>
</feature>
<feature type="region of interest" description="Disordered" evidence="1">
    <location>
        <begin position="821"/>
        <end position="925"/>
    </location>
</feature>
<feature type="compositionally biased region" description="Low complexity" evidence="1">
    <location>
        <begin position="1306"/>
        <end position="1321"/>
    </location>
</feature>